<gene>
    <name evidence="2" type="ORF">PFISCL1PPCAC_28166</name>
</gene>
<keyword evidence="1" id="KW-1133">Transmembrane helix</keyword>
<dbReference type="Gene3D" id="1.20.1070.10">
    <property type="entry name" value="Rhodopsin 7-helix transmembrane proteins"/>
    <property type="match status" value="1"/>
</dbReference>
<protein>
    <recommendedName>
        <fullName evidence="4">G protein-coupled receptor</fullName>
    </recommendedName>
</protein>
<feature type="transmembrane region" description="Helical" evidence="1">
    <location>
        <begin position="95"/>
        <end position="112"/>
    </location>
</feature>
<proteinExistence type="predicted"/>
<evidence type="ECO:0000313" key="3">
    <source>
        <dbReference type="Proteomes" id="UP001432322"/>
    </source>
</evidence>
<keyword evidence="3" id="KW-1185">Reference proteome</keyword>
<dbReference type="EMBL" id="BTSY01000007">
    <property type="protein sequence ID" value="GMT36869.1"/>
    <property type="molecule type" value="Genomic_DNA"/>
</dbReference>
<evidence type="ECO:0008006" key="4">
    <source>
        <dbReference type="Google" id="ProtNLM"/>
    </source>
</evidence>
<feature type="transmembrane region" description="Helical" evidence="1">
    <location>
        <begin position="124"/>
        <end position="145"/>
    </location>
</feature>
<dbReference type="Proteomes" id="UP001432322">
    <property type="component" value="Unassembled WGS sequence"/>
</dbReference>
<keyword evidence="1" id="KW-0812">Transmembrane</keyword>
<feature type="non-terminal residue" evidence="2">
    <location>
        <position position="161"/>
    </location>
</feature>
<name>A0AAV5X1C9_9BILA</name>
<sequence length="161" mass="18804">YYVQGAFWSFDFEKPGTALYNQLNLVLQSSCVMIMLICDAFILYKVYSKTRRILHIYPDIKAQCLQTIRKTNVHHLQGAKAPARRNRQSNVERKLTMSFLLLSLSFILPTIGFNMRPYYQQFEVAGLIGALCLVVEYSKWFVYALTTTSIRREFILIIRCK</sequence>
<feature type="transmembrane region" description="Helical" evidence="1">
    <location>
        <begin position="25"/>
        <end position="44"/>
    </location>
</feature>
<comment type="caution">
    <text evidence="2">The sequence shown here is derived from an EMBL/GenBank/DDBJ whole genome shotgun (WGS) entry which is preliminary data.</text>
</comment>
<accession>A0AAV5X1C9</accession>
<feature type="non-terminal residue" evidence="2">
    <location>
        <position position="1"/>
    </location>
</feature>
<organism evidence="2 3">
    <name type="scientific">Pristionchus fissidentatus</name>
    <dbReference type="NCBI Taxonomy" id="1538716"/>
    <lineage>
        <taxon>Eukaryota</taxon>
        <taxon>Metazoa</taxon>
        <taxon>Ecdysozoa</taxon>
        <taxon>Nematoda</taxon>
        <taxon>Chromadorea</taxon>
        <taxon>Rhabditida</taxon>
        <taxon>Rhabditina</taxon>
        <taxon>Diplogasteromorpha</taxon>
        <taxon>Diplogasteroidea</taxon>
        <taxon>Neodiplogasteridae</taxon>
        <taxon>Pristionchus</taxon>
    </lineage>
</organism>
<dbReference type="AlphaFoldDB" id="A0AAV5X1C9"/>
<evidence type="ECO:0000313" key="2">
    <source>
        <dbReference type="EMBL" id="GMT36869.1"/>
    </source>
</evidence>
<reference evidence="2" key="1">
    <citation type="submission" date="2023-10" db="EMBL/GenBank/DDBJ databases">
        <title>Genome assembly of Pristionchus species.</title>
        <authorList>
            <person name="Yoshida K."/>
            <person name="Sommer R.J."/>
        </authorList>
    </citation>
    <scope>NUCLEOTIDE SEQUENCE</scope>
    <source>
        <strain evidence="2">RS5133</strain>
    </source>
</reference>
<keyword evidence="1" id="KW-0472">Membrane</keyword>
<evidence type="ECO:0000256" key="1">
    <source>
        <dbReference type="SAM" id="Phobius"/>
    </source>
</evidence>